<evidence type="ECO:0000313" key="2">
    <source>
        <dbReference type="Proteomes" id="UP001469553"/>
    </source>
</evidence>
<comment type="caution">
    <text evidence="1">The sequence shown here is derived from an EMBL/GenBank/DDBJ whole genome shotgun (WGS) entry which is preliminary data.</text>
</comment>
<dbReference type="Proteomes" id="UP001469553">
    <property type="component" value="Unassembled WGS sequence"/>
</dbReference>
<protein>
    <submittedName>
        <fullName evidence="1">Uncharacterized protein</fullName>
    </submittedName>
</protein>
<proteinExistence type="predicted"/>
<keyword evidence="2" id="KW-1185">Reference proteome</keyword>
<gene>
    <name evidence="1" type="ORF">AMECASPLE_038968</name>
</gene>
<accession>A0ABV0YJE8</accession>
<name>A0ABV0YJE8_9TELE</name>
<organism evidence="1 2">
    <name type="scientific">Ameca splendens</name>
    <dbReference type="NCBI Taxonomy" id="208324"/>
    <lineage>
        <taxon>Eukaryota</taxon>
        <taxon>Metazoa</taxon>
        <taxon>Chordata</taxon>
        <taxon>Craniata</taxon>
        <taxon>Vertebrata</taxon>
        <taxon>Euteleostomi</taxon>
        <taxon>Actinopterygii</taxon>
        <taxon>Neopterygii</taxon>
        <taxon>Teleostei</taxon>
        <taxon>Neoteleostei</taxon>
        <taxon>Acanthomorphata</taxon>
        <taxon>Ovalentaria</taxon>
        <taxon>Atherinomorphae</taxon>
        <taxon>Cyprinodontiformes</taxon>
        <taxon>Goodeidae</taxon>
        <taxon>Ameca</taxon>
    </lineage>
</organism>
<dbReference type="EMBL" id="JAHRIP010035832">
    <property type="protein sequence ID" value="MEQ2293964.1"/>
    <property type="molecule type" value="Genomic_DNA"/>
</dbReference>
<reference evidence="1 2" key="1">
    <citation type="submission" date="2021-06" db="EMBL/GenBank/DDBJ databases">
        <authorList>
            <person name="Palmer J.M."/>
        </authorList>
    </citation>
    <scope>NUCLEOTIDE SEQUENCE [LARGE SCALE GENOMIC DNA]</scope>
    <source>
        <strain evidence="1 2">AS_MEX2019</strain>
        <tissue evidence="1">Muscle</tissue>
    </source>
</reference>
<sequence length="131" mass="14005">MSVLTSNLSYPLNDLSVLRCTWIFATGRHIQPSLVIQPSGPSVYTIGKRIKICLGRHSNPASLGSSLSTPLAGVSFSRRAHTPLAGVSFSRRAHTPLAGIYKPALAGISILCLVRHSSSHLDACQVQPIFT</sequence>
<evidence type="ECO:0000313" key="1">
    <source>
        <dbReference type="EMBL" id="MEQ2293964.1"/>
    </source>
</evidence>